<evidence type="ECO:0000313" key="8">
    <source>
        <dbReference type="Proteomes" id="UP000198922"/>
    </source>
</evidence>
<keyword evidence="8" id="KW-1185">Reference proteome</keyword>
<organism evidence="7 8">
    <name type="scientific">Limimaricola pyoseonensis</name>
    <dbReference type="NCBI Taxonomy" id="521013"/>
    <lineage>
        <taxon>Bacteria</taxon>
        <taxon>Pseudomonadati</taxon>
        <taxon>Pseudomonadota</taxon>
        <taxon>Alphaproteobacteria</taxon>
        <taxon>Rhodobacterales</taxon>
        <taxon>Paracoccaceae</taxon>
        <taxon>Limimaricola</taxon>
    </lineage>
</organism>
<dbReference type="InterPro" id="IPR036188">
    <property type="entry name" value="FAD/NAD-bd_sf"/>
</dbReference>
<proteinExistence type="predicted"/>
<evidence type="ECO:0000256" key="4">
    <source>
        <dbReference type="ARBA" id="ARBA00023002"/>
    </source>
</evidence>
<dbReference type="EMBL" id="FNAT01000001">
    <property type="protein sequence ID" value="SDE17936.1"/>
    <property type="molecule type" value="Genomic_DNA"/>
</dbReference>
<dbReference type="PANTHER" id="PTHR13789">
    <property type="entry name" value="MONOOXYGENASE"/>
    <property type="match status" value="1"/>
</dbReference>
<dbReference type="InterPro" id="IPR002938">
    <property type="entry name" value="FAD-bd"/>
</dbReference>
<dbReference type="GO" id="GO:0071949">
    <property type="term" value="F:FAD binding"/>
    <property type="evidence" value="ECO:0007669"/>
    <property type="project" value="InterPro"/>
</dbReference>
<dbReference type="GO" id="GO:0004497">
    <property type="term" value="F:monooxygenase activity"/>
    <property type="evidence" value="ECO:0007669"/>
    <property type="project" value="UniProtKB-KW"/>
</dbReference>
<keyword evidence="4" id="KW-0560">Oxidoreductase</keyword>
<dbReference type="SUPFAM" id="SSF54373">
    <property type="entry name" value="FAD-linked reductases, C-terminal domain"/>
    <property type="match status" value="1"/>
</dbReference>
<gene>
    <name evidence="7" type="ORF">SAMN04488567_1098</name>
</gene>
<dbReference type="Gene3D" id="3.50.50.60">
    <property type="entry name" value="FAD/NAD(P)-binding domain"/>
    <property type="match status" value="1"/>
</dbReference>
<protein>
    <submittedName>
        <fullName evidence="7">Salicylate hydroxylase</fullName>
    </submittedName>
</protein>
<keyword evidence="2" id="KW-0285">Flavoprotein</keyword>
<dbReference type="RefSeq" id="WP_090109958.1">
    <property type="nucleotide sequence ID" value="NZ_FNAT01000001.1"/>
</dbReference>
<keyword evidence="3" id="KW-0274">FAD</keyword>
<dbReference type="PANTHER" id="PTHR13789:SF318">
    <property type="entry name" value="GERANYLGERANYL DIPHOSPHATE REDUCTASE"/>
    <property type="match status" value="1"/>
</dbReference>
<dbReference type="InterPro" id="IPR050493">
    <property type="entry name" value="FAD-dep_Monooxygenase_BioMet"/>
</dbReference>
<accession>A0A1G7AVG0</accession>
<evidence type="ECO:0000256" key="5">
    <source>
        <dbReference type="ARBA" id="ARBA00023033"/>
    </source>
</evidence>
<evidence type="ECO:0000256" key="3">
    <source>
        <dbReference type="ARBA" id="ARBA00022827"/>
    </source>
</evidence>
<dbReference type="OrthoDB" id="4230779at2"/>
<dbReference type="PRINTS" id="PR00420">
    <property type="entry name" value="RNGMNOXGNASE"/>
</dbReference>
<reference evidence="8" key="1">
    <citation type="submission" date="2016-10" db="EMBL/GenBank/DDBJ databases">
        <authorList>
            <person name="Varghese N."/>
            <person name="Submissions S."/>
        </authorList>
    </citation>
    <scope>NUCLEOTIDE SEQUENCE [LARGE SCALE GENOMIC DNA]</scope>
    <source>
        <strain evidence="8">DSM 21424</strain>
    </source>
</reference>
<dbReference type="Pfam" id="PF01494">
    <property type="entry name" value="FAD_binding_3"/>
    <property type="match status" value="1"/>
</dbReference>
<sequence length="390" mass="41401">MRPVPPRRRIIVAGGGIGGLTAALGLARAGREVTLLERAGDFGAVGAGLQITPNGAAVLSALGLGPALDAAGLRAAAVVPTDGLTGRPIARFDLSGRDYRFLHRADLIDLLAEAVRREGVEIRHGTELVSAGADGHVSTADGRDLQAGLVVGADGIRSTLRGLLRPGEAPFFTGQVAWRAVIDAPDQPAEARIWMLPGRHVVTYPLPGGRLNIVAVREQGGWAPEGWDHPDDPDNLRSAFADAAPELRGWLGRIGAVRLWGLFRHEVAPRWHDGARVLLGDAAHPTLPFLAQGANLAIEDGWVLADCLAREAGHEAALARYQALRRPRVVRAIAAANANARNYHLRGPARRVAHLGLGLLGRVAPGRFLDRMDWLYGYDATRDTGVAGRA</sequence>
<dbReference type="STRING" id="521013.SAMN04488567_1098"/>
<feature type="domain" description="FAD-binding" evidence="6">
    <location>
        <begin position="10"/>
        <end position="334"/>
    </location>
</feature>
<evidence type="ECO:0000313" key="7">
    <source>
        <dbReference type="EMBL" id="SDE17936.1"/>
    </source>
</evidence>
<comment type="cofactor">
    <cofactor evidence="1">
        <name>FAD</name>
        <dbReference type="ChEBI" id="CHEBI:57692"/>
    </cofactor>
</comment>
<evidence type="ECO:0000256" key="2">
    <source>
        <dbReference type="ARBA" id="ARBA00022630"/>
    </source>
</evidence>
<name>A0A1G7AVG0_9RHOB</name>
<dbReference type="Proteomes" id="UP000198922">
    <property type="component" value="Unassembled WGS sequence"/>
</dbReference>
<evidence type="ECO:0000256" key="1">
    <source>
        <dbReference type="ARBA" id="ARBA00001974"/>
    </source>
</evidence>
<dbReference type="SUPFAM" id="SSF51905">
    <property type="entry name" value="FAD/NAD(P)-binding domain"/>
    <property type="match status" value="1"/>
</dbReference>
<evidence type="ECO:0000259" key="6">
    <source>
        <dbReference type="Pfam" id="PF01494"/>
    </source>
</evidence>
<dbReference type="AlphaFoldDB" id="A0A1G7AVG0"/>
<keyword evidence="5" id="KW-0503">Monooxygenase</keyword>